<dbReference type="GO" id="GO:0019104">
    <property type="term" value="F:DNA N-glycosylase activity"/>
    <property type="evidence" value="ECO:0007669"/>
    <property type="project" value="TreeGrafter"/>
</dbReference>
<dbReference type="PANTHER" id="PTHR10359">
    <property type="entry name" value="A/G-SPECIFIC ADENINE GLYCOSYLASE/ENDONUCLEASE III"/>
    <property type="match status" value="1"/>
</dbReference>
<dbReference type="GO" id="GO:0046872">
    <property type="term" value="F:metal ion binding"/>
    <property type="evidence" value="ECO:0007669"/>
    <property type="project" value="UniProtKB-KW"/>
</dbReference>
<dbReference type="Gene3D" id="1.10.1670.10">
    <property type="entry name" value="Helix-hairpin-Helix base-excision DNA repair enzymes (C-terminal)"/>
    <property type="match status" value="1"/>
</dbReference>
<gene>
    <name evidence="11" type="ORF">IAC78_01910</name>
</gene>
<name>A0A9D9D9E5_9BACL</name>
<accession>A0A9D9D9E5</accession>
<evidence type="ECO:0000256" key="9">
    <source>
        <dbReference type="ARBA" id="ARBA00023295"/>
    </source>
</evidence>
<evidence type="ECO:0000256" key="5">
    <source>
        <dbReference type="ARBA" id="ARBA00022801"/>
    </source>
</evidence>
<proteinExistence type="inferred from homology"/>
<dbReference type="InterPro" id="IPR003265">
    <property type="entry name" value="HhH-GPD_domain"/>
</dbReference>
<dbReference type="InterPro" id="IPR011257">
    <property type="entry name" value="DNA_glycosylase"/>
</dbReference>
<dbReference type="AlphaFoldDB" id="A0A9D9D9E5"/>
<evidence type="ECO:0000256" key="4">
    <source>
        <dbReference type="ARBA" id="ARBA00022763"/>
    </source>
</evidence>
<dbReference type="PIRSF" id="PIRSF001435">
    <property type="entry name" value="Nth"/>
    <property type="match status" value="1"/>
</dbReference>
<keyword evidence="11" id="KW-0255">Endonuclease</keyword>
<keyword evidence="2" id="KW-0004">4Fe-4S</keyword>
<keyword evidence="3" id="KW-0479">Metal-binding</keyword>
<evidence type="ECO:0000256" key="3">
    <source>
        <dbReference type="ARBA" id="ARBA00022723"/>
    </source>
</evidence>
<keyword evidence="5" id="KW-0378">Hydrolase</keyword>
<dbReference type="PANTHER" id="PTHR10359:SF18">
    <property type="entry name" value="ENDONUCLEASE III"/>
    <property type="match status" value="1"/>
</dbReference>
<dbReference type="GO" id="GO:0051539">
    <property type="term" value="F:4 iron, 4 sulfur cluster binding"/>
    <property type="evidence" value="ECO:0007669"/>
    <property type="project" value="UniProtKB-KW"/>
</dbReference>
<comment type="similarity">
    <text evidence="1">Belongs to the Nth/MutY family.</text>
</comment>
<comment type="caution">
    <text evidence="11">The sequence shown here is derived from an EMBL/GenBank/DDBJ whole genome shotgun (WGS) entry which is preliminary data.</text>
</comment>
<dbReference type="Gene3D" id="1.10.340.30">
    <property type="entry name" value="Hypothetical protein, domain 2"/>
    <property type="match status" value="1"/>
</dbReference>
<keyword evidence="7" id="KW-0411">Iron-sulfur</keyword>
<keyword evidence="8" id="KW-0234">DNA repair</keyword>
<keyword evidence="6" id="KW-0408">Iron</keyword>
<reference evidence="11" key="2">
    <citation type="journal article" date="2021" name="PeerJ">
        <title>Extensive microbial diversity within the chicken gut microbiome revealed by metagenomics and culture.</title>
        <authorList>
            <person name="Gilroy R."/>
            <person name="Ravi A."/>
            <person name="Getino M."/>
            <person name="Pursley I."/>
            <person name="Horton D.L."/>
            <person name="Alikhan N.F."/>
            <person name="Baker D."/>
            <person name="Gharbi K."/>
            <person name="Hall N."/>
            <person name="Watson M."/>
            <person name="Adriaenssens E.M."/>
            <person name="Foster-Nyarko E."/>
            <person name="Jarju S."/>
            <person name="Secka A."/>
            <person name="Antonio M."/>
            <person name="Oren A."/>
            <person name="Chaudhuri R.R."/>
            <person name="La Ragione R."/>
            <person name="Hildebrand F."/>
            <person name="Pallen M.J."/>
        </authorList>
    </citation>
    <scope>NUCLEOTIDE SEQUENCE</scope>
    <source>
        <strain evidence="11">1748</strain>
    </source>
</reference>
<evidence type="ECO:0000256" key="6">
    <source>
        <dbReference type="ARBA" id="ARBA00023004"/>
    </source>
</evidence>
<keyword evidence="9" id="KW-0326">Glycosidase</keyword>
<dbReference type="EMBL" id="JADING010000054">
    <property type="protein sequence ID" value="MBO8414222.1"/>
    <property type="molecule type" value="Genomic_DNA"/>
</dbReference>
<protein>
    <submittedName>
        <fullName evidence="11">Endonuclease III</fullName>
    </submittedName>
</protein>
<dbReference type="SMART" id="SM00478">
    <property type="entry name" value="ENDO3c"/>
    <property type="match status" value="1"/>
</dbReference>
<dbReference type="Proteomes" id="UP000823629">
    <property type="component" value="Unassembled WGS sequence"/>
</dbReference>
<keyword evidence="4" id="KW-0227">DNA damage</keyword>
<organism evidence="11 12">
    <name type="scientific">Candidatus Scatoplasma merdavium</name>
    <dbReference type="NCBI Taxonomy" id="2840932"/>
    <lineage>
        <taxon>Bacteria</taxon>
        <taxon>Bacillati</taxon>
        <taxon>Bacillota</taxon>
        <taxon>Bacilli</taxon>
        <taxon>Bacillales</taxon>
        <taxon>Candidatus Scatoplasma</taxon>
    </lineage>
</organism>
<dbReference type="SUPFAM" id="SSF48150">
    <property type="entry name" value="DNA-glycosylase"/>
    <property type="match status" value="1"/>
</dbReference>
<evidence type="ECO:0000256" key="1">
    <source>
        <dbReference type="ARBA" id="ARBA00008343"/>
    </source>
</evidence>
<dbReference type="FunFam" id="1.10.340.30:FF:000001">
    <property type="entry name" value="Endonuclease III"/>
    <property type="match status" value="1"/>
</dbReference>
<dbReference type="GO" id="GO:0006285">
    <property type="term" value="P:base-excision repair, AP site formation"/>
    <property type="evidence" value="ECO:0007669"/>
    <property type="project" value="TreeGrafter"/>
</dbReference>
<evidence type="ECO:0000256" key="2">
    <source>
        <dbReference type="ARBA" id="ARBA00022485"/>
    </source>
</evidence>
<feature type="domain" description="HhH-GPD" evidence="10">
    <location>
        <begin position="39"/>
        <end position="187"/>
    </location>
</feature>
<evidence type="ECO:0000259" key="10">
    <source>
        <dbReference type="SMART" id="SM00478"/>
    </source>
</evidence>
<sequence length="210" mass="23906">MTKKEKIEIIDSELKSLYHNPERFLIAGDEFQFLIAVILSAQAQDKVVNVYTPYLFSKYPNPLSLSKADYEDVLSIIAPIGLGQSKAKNIIALAKELVNKYDGKIVHDYKTLQSLPGVGSKTAAVFLGEIDHLPYIPVDTHISRIAYRLGLAGKKASPLKTERMLEKYYKGDEHIEFHRRLILFGRNICLSSNKRKCEICPFNFCKERKQ</sequence>
<dbReference type="InterPro" id="IPR023170">
    <property type="entry name" value="HhH_base_excis_C"/>
</dbReference>
<dbReference type="GO" id="GO:0004519">
    <property type="term" value="F:endonuclease activity"/>
    <property type="evidence" value="ECO:0007669"/>
    <property type="project" value="UniProtKB-KW"/>
</dbReference>
<evidence type="ECO:0000313" key="12">
    <source>
        <dbReference type="Proteomes" id="UP000823629"/>
    </source>
</evidence>
<dbReference type="CDD" id="cd00056">
    <property type="entry name" value="ENDO3c"/>
    <property type="match status" value="1"/>
</dbReference>
<dbReference type="Pfam" id="PF00730">
    <property type="entry name" value="HhH-GPD"/>
    <property type="match status" value="1"/>
</dbReference>
<reference evidence="11" key="1">
    <citation type="submission" date="2020-10" db="EMBL/GenBank/DDBJ databases">
        <authorList>
            <person name="Gilroy R."/>
        </authorList>
    </citation>
    <scope>NUCLEOTIDE SEQUENCE</scope>
    <source>
        <strain evidence="11">1748</strain>
    </source>
</reference>
<evidence type="ECO:0000313" key="11">
    <source>
        <dbReference type="EMBL" id="MBO8414222.1"/>
    </source>
</evidence>
<keyword evidence="11" id="KW-0540">Nuclease</keyword>
<evidence type="ECO:0000256" key="8">
    <source>
        <dbReference type="ARBA" id="ARBA00023204"/>
    </source>
</evidence>
<evidence type="ECO:0000256" key="7">
    <source>
        <dbReference type="ARBA" id="ARBA00023014"/>
    </source>
</evidence>